<dbReference type="Proteomes" id="UP000622687">
    <property type="component" value="Unassembled WGS sequence"/>
</dbReference>
<comment type="caution">
    <text evidence="3">The sequence shown here is derived from an EMBL/GenBank/DDBJ whole genome shotgun (WGS) entry which is preliminary data.</text>
</comment>
<evidence type="ECO:0000313" key="4">
    <source>
        <dbReference type="Proteomes" id="UP000622687"/>
    </source>
</evidence>
<organism evidence="3 4">
    <name type="scientific">Clostridium aciditolerans</name>
    <dbReference type="NCBI Taxonomy" id="339861"/>
    <lineage>
        <taxon>Bacteria</taxon>
        <taxon>Bacillati</taxon>
        <taxon>Bacillota</taxon>
        <taxon>Clostridia</taxon>
        <taxon>Eubacteriales</taxon>
        <taxon>Clostridiaceae</taxon>
        <taxon>Clostridium</taxon>
    </lineage>
</organism>
<evidence type="ECO:0000313" key="3">
    <source>
        <dbReference type="EMBL" id="MBI6874790.1"/>
    </source>
</evidence>
<evidence type="ECO:0000259" key="2">
    <source>
        <dbReference type="PROSITE" id="PS50966"/>
    </source>
</evidence>
<name>A0A934HUZ4_9CLOT</name>
<proteinExistence type="predicted"/>
<accession>A0A934HUZ4</accession>
<feature type="domain" description="SWIM-type" evidence="2">
    <location>
        <begin position="62"/>
        <end position="94"/>
    </location>
</feature>
<keyword evidence="1" id="KW-0479">Metal-binding</keyword>
<keyword evidence="1" id="KW-0862">Zinc</keyword>
<feature type="domain" description="SWIM-type" evidence="2">
    <location>
        <begin position="179"/>
        <end position="221"/>
    </location>
</feature>
<sequence length="579" mass="67269">MDSTDNFLKKIGEFLLAIDDEFLIGISNKGIFNRAKKDLEKSGEIKVAVEGATLKCILEDGTECIISEDIKAYKCSCPSRTICKHVIMCYLYISREPKSMILCESLTHSTEEKEFHILNKKEEGTKFDFGKLLNIDIERLSKLAGEKDFNEIVKRIDFGVEVEIGETSLLTIRFKDEEYEVKIVPSTKEKISPKEILEEAICSCKSKDICRHKVEAVIHYEIFRGFIKKEDLATLNKKSKVEKTLLIEGVLLVKKLMEEILFIGVSRIPENIIDKVESTAVLCHSYNIPNLEKMLRSVKSEIELYMNKNASFSIASLRKRISYIYTTALAIENCKDESKLYELCGEHKSTYYDIPPIILYGMGAEAWSSKSGYEGVTYYYFEETRGKLFTYTNSRPTYYDTKKRSYGIAYSEVPSWGIEGSLEEISQHVIRLTKGKINDEGRISSSEQSKGELLEKTDIYKLNFKELFIDNWQKLLKVYSKENRNIYIIKIAGYEKSYFDNINQRFILHIYDEEKNMIYIEIDYSKEKKRMIQKFERMERMKKYPDRILVHAYLKEGQIKVLPIAAYYENGNMVNLTMN</sequence>
<dbReference type="InterPro" id="IPR007527">
    <property type="entry name" value="Znf_SWIM"/>
</dbReference>
<keyword evidence="4" id="KW-1185">Reference proteome</keyword>
<keyword evidence="1" id="KW-0863">Zinc-finger</keyword>
<protein>
    <submittedName>
        <fullName evidence="3">SWIM zinc finger family protein</fullName>
    </submittedName>
</protein>
<gene>
    <name evidence="3" type="ORF">I6U51_19145</name>
</gene>
<dbReference type="AlphaFoldDB" id="A0A934HUZ4"/>
<dbReference type="EMBL" id="JAEEGB010000035">
    <property type="protein sequence ID" value="MBI6874790.1"/>
    <property type="molecule type" value="Genomic_DNA"/>
</dbReference>
<evidence type="ECO:0000256" key="1">
    <source>
        <dbReference type="PROSITE-ProRule" id="PRU00325"/>
    </source>
</evidence>
<dbReference type="RefSeq" id="WP_211144168.1">
    <property type="nucleotide sequence ID" value="NZ_JAEEGB010000035.1"/>
</dbReference>
<reference evidence="3" key="1">
    <citation type="submission" date="2020-12" db="EMBL/GenBank/DDBJ databases">
        <title>Clostridium thailandense sp. nov., a novel acetogenic bacterium isolated from peat land soil in Thailand.</title>
        <authorList>
            <person name="Chaikitkaew S."/>
            <person name="Birkeland N.K."/>
        </authorList>
    </citation>
    <scope>NUCLEOTIDE SEQUENCE</scope>
    <source>
        <strain evidence="3">DSM 17425</strain>
    </source>
</reference>
<dbReference type="GO" id="GO:0008270">
    <property type="term" value="F:zinc ion binding"/>
    <property type="evidence" value="ECO:0007669"/>
    <property type="project" value="UniProtKB-KW"/>
</dbReference>
<dbReference type="PROSITE" id="PS50966">
    <property type="entry name" value="ZF_SWIM"/>
    <property type="match status" value="2"/>
</dbReference>